<dbReference type="InParanoid" id="A0A1Q6DVS9"/>
<dbReference type="Pfam" id="PF01850">
    <property type="entry name" value="PIN"/>
    <property type="match status" value="1"/>
</dbReference>
<dbReference type="SUPFAM" id="SSF52540">
    <property type="entry name" value="P-loop containing nucleoside triphosphate hydrolases"/>
    <property type="match status" value="1"/>
</dbReference>
<dbReference type="InterPro" id="IPR004087">
    <property type="entry name" value="KH_dom"/>
</dbReference>
<dbReference type="SUPFAM" id="SSF54814">
    <property type="entry name" value="Prokaryotic type KH domain (KH-domain type II)"/>
    <property type="match status" value="1"/>
</dbReference>
<dbReference type="PANTHER" id="PTHR11603:SF147">
    <property type="entry name" value="MEMBRANE PROTEIN"/>
    <property type="match status" value="1"/>
</dbReference>
<feature type="domain" description="PIN" evidence="5">
    <location>
        <begin position="1"/>
        <end position="115"/>
    </location>
</feature>
<evidence type="ECO:0000256" key="1">
    <source>
        <dbReference type="ARBA" id="ARBA00046345"/>
    </source>
</evidence>
<proteinExistence type="inferred from homology"/>
<dbReference type="Gene3D" id="3.40.50.1010">
    <property type="entry name" value="5'-nuclease"/>
    <property type="match status" value="1"/>
</dbReference>
<dbReference type="SUPFAM" id="SSF88723">
    <property type="entry name" value="PIN domain-like"/>
    <property type="match status" value="1"/>
</dbReference>
<evidence type="ECO:0000259" key="4">
    <source>
        <dbReference type="SMART" id="SM00382"/>
    </source>
</evidence>
<gene>
    <name evidence="6" type="ORF">BTN85_0944</name>
</gene>
<dbReference type="InterPro" id="IPR001482">
    <property type="entry name" value="T2SS/T4SS_dom"/>
</dbReference>
<evidence type="ECO:0000259" key="3">
    <source>
        <dbReference type="SMART" id="SM00322"/>
    </source>
</evidence>
<dbReference type="InterPro" id="IPR029060">
    <property type="entry name" value="PIN-like_dom_sf"/>
</dbReference>
<organism evidence="6 7">
    <name type="scientific">Methanohalarchaeum thermophilum</name>
    <dbReference type="NCBI Taxonomy" id="1903181"/>
    <lineage>
        <taxon>Archaea</taxon>
        <taxon>Methanobacteriati</taxon>
        <taxon>Methanobacteriota</taxon>
        <taxon>Methanonatronarchaeia</taxon>
        <taxon>Methanonatronarchaeales</taxon>
        <taxon>Methanonatronarchaeaceae</taxon>
        <taxon>Candidatus Methanohalarchaeum</taxon>
    </lineage>
</organism>
<dbReference type="SMART" id="SM00382">
    <property type="entry name" value="AAA"/>
    <property type="match status" value="1"/>
</dbReference>
<comment type="similarity">
    <text evidence="1">In the N-terminal section; belongs to the PINc/VapC protein family.</text>
</comment>
<evidence type="ECO:0000259" key="5">
    <source>
        <dbReference type="SMART" id="SM00670"/>
    </source>
</evidence>
<keyword evidence="7" id="KW-1185">Reference proteome</keyword>
<dbReference type="Pfam" id="PF00437">
    <property type="entry name" value="T2SSE"/>
    <property type="match status" value="1"/>
</dbReference>
<evidence type="ECO:0000256" key="2">
    <source>
        <dbReference type="PROSITE-ProRule" id="PRU00117"/>
    </source>
</evidence>
<dbReference type="Proteomes" id="UP000185744">
    <property type="component" value="Unassembled WGS sequence"/>
</dbReference>
<dbReference type="NCBIfam" id="NF010335">
    <property type="entry name" value="PRK13764.1"/>
    <property type="match status" value="1"/>
</dbReference>
<protein>
    <submittedName>
        <fullName evidence="6">ATPase (PilT family)</fullName>
    </submittedName>
</protein>
<dbReference type="InterPro" id="IPR002716">
    <property type="entry name" value="PIN_dom"/>
</dbReference>
<evidence type="ECO:0000313" key="7">
    <source>
        <dbReference type="Proteomes" id="UP000185744"/>
    </source>
</evidence>
<evidence type="ECO:0000313" key="6">
    <source>
        <dbReference type="EMBL" id="OKY78453.1"/>
    </source>
</evidence>
<dbReference type="FunCoup" id="A0A1Q6DVS9">
    <property type="interactions" value="2"/>
</dbReference>
<dbReference type="PANTHER" id="PTHR11603">
    <property type="entry name" value="AAA FAMILY ATPASE"/>
    <property type="match status" value="1"/>
</dbReference>
<dbReference type="PROSITE" id="PS50084">
    <property type="entry name" value="KH_TYPE_1"/>
    <property type="match status" value="1"/>
</dbReference>
<dbReference type="InterPro" id="IPR027417">
    <property type="entry name" value="P-loop_NTPase"/>
</dbReference>
<dbReference type="SMART" id="SM00670">
    <property type="entry name" value="PINc"/>
    <property type="match status" value="1"/>
</dbReference>
<dbReference type="Gene3D" id="3.30.1370.10">
    <property type="entry name" value="K Homology domain, type 1"/>
    <property type="match status" value="1"/>
</dbReference>
<keyword evidence="2" id="KW-0694">RNA-binding</keyword>
<feature type="domain" description="AAA+ ATPase" evidence="4">
    <location>
        <begin position="260"/>
        <end position="384"/>
    </location>
</feature>
<dbReference type="EMBL" id="MSDW01000001">
    <property type="protein sequence ID" value="OKY78453.1"/>
    <property type="molecule type" value="Genomic_DNA"/>
</dbReference>
<dbReference type="AlphaFoldDB" id="A0A1Q6DVS9"/>
<dbReference type="Gene3D" id="3.40.50.300">
    <property type="entry name" value="P-loop containing nucleotide triphosphate hydrolases"/>
    <property type="match status" value="1"/>
</dbReference>
<comment type="caution">
    <text evidence="6">The sequence shown here is derived from an EMBL/GenBank/DDBJ whole genome shotgun (WGS) entry which is preliminary data.</text>
</comment>
<reference evidence="6" key="1">
    <citation type="submission" date="2016-12" db="EMBL/GenBank/DDBJ databases">
        <title>Discovery of methanogenic haloarchaea.</title>
        <authorList>
            <person name="Sorokin D.Y."/>
            <person name="Makarova K.S."/>
            <person name="Abbas B."/>
            <person name="Ferrer M."/>
            <person name="Golyshin P.N."/>
        </authorList>
    </citation>
    <scope>NUCLEOTIDE SEQUENCE [LARGE SCALE GENOMIC DNA]</scope>
    <source>
        <strain evidence="6">HMET1</strain>
    </source>
</reference>
<dbReference type="SMART" id="SM00322">
    <property type="entry name" value="KH"/>
    <property type="match status" value="1"/>
</dbReference>
<dbReference type="InterPro" id="IPR003593">
    <property type="entry name" value="AAA+_ATPase"/>
</dbReference>
<accession>A0A1Q6DVS9</accession>
<sequence length="608" mass="68014">MKIVPDTSVLIDGRVTSKIEENEFEELEVLIPEAAMSELESQANRGQETGLNGLEEVQSLKKLRDEGKIRLEFKGKRPNLEEIKLSKGGEIDSIIRDLAIEEDAILLTSDIVQSEVARAKGVNVEYLEPEKEEKKIKVGITDYFDEKVMSVHLRDGLKPKAKVGVPGDMKMKTIRDEVSSESELSSIAHDIIERAKRSSDGFVEFDKGGATVVQLQDMRISIARPPFSDGFEITAVRPVTKVSLDDYRLSEELKDRISEKQRGVLLAGSPGAGKSTLAQAVAEYLNREGFIVKTMEKPRDLQVGDEITQYTSLDDSLEDTADLLLLVRPDYTIFDEVRKTSHFQVFADMRLAGVGMIGVTHANRAIDALQRLIGRVELGMVPQVVDTIVFLEEAKIQKVYDISFTVKVPSGMTEEDLARPVIEVRDFETGETEYEVYTYGEQVVVMPVEEKEEKKPVWKLAEKEVKKEFNKYVRGRIDAEITSDDLATVYIPENEIAQVVGKGGENISMIERDLGINIDIQPHSEKEKKVKNNEVEGPSIDVRVQNDQVVLDTGKQMASETIDLYAGREYLFTATVGQDGTIKIKKGTNIAKKIIEKINKGKDIKMAK</sequence>
<dbReference type="InterPro" id="IPR009019">
    <property type="entry name" value="KH_sf_prok-type"/>
</dbReference>
<dbReference type="Pfam" id="PF00013">
    <property type="entry name" value="KH_1"/>
    <property type="match status" value="1"/>
</dbReference>
<dbReference type="GO" id="GO:0003723">
    <property type="term" value="F:RNA binding"/>
    <property type="evidence" value="ECO:0007669"/>
    <property type="project" value="UniProtKB-UniRule"/>
</dbReference>
<name>A0A1Q6DVS9_METT1</name>
<dbReference type="InterPro" id="IPR052041">
    <property type="entry name" value="Nucleic_acid_metab_PIN/TRAM"/>
</dbReference>
<feature type="domain" description="K Homology" evidence="3">
    <location>
        <begin position="483"/>
        <end position="563"/>
    </location>
</feature>
<dbReference type="STRING" id="1903181.BTN85_0944"/>
<dbReference type="InterPro" id="IPR004088">
    <property type="entry name" value="KH_dom_type_1"/>
</dbReference>
<dbReference type="InterPro" id="IPR036612">
    <property type="entry name" value="KH_dom_type_1_sf"/>
</dbReference>
<dbReference type="CDD" id="cd09878">
    <property type="entry name" value="PIN_VapC_VirB11L-ATPase-like"/>
    <property type="match status" value="1"/>
</dbReference>